<dbReference type="AlphaFoldDB" id="A0A131XLM3"/>
<dbReference type="EMBL" id="GEFH01001476">
    <property type="protein sequence ID" value="JAP67105.1"/>
    <property type="molecule type" value="mRNA"/>
</dbReference>
<feature type="non-terminal residue" evidence="2">
    <location>
        <position position="1"/>
    </location>
</feature>
<feature type="signal peptide" evidence="1">
    <location>
        <begin position="1"/>
        <end position="22"/>
    </location>
</feature>
<name>A0A131XLM3_9ACAR</name>
<evidence type="ECO:0000256" key="1">
    <source>
        <dbReference type="SAM" id="SignalP"/>
    </source>
</evidence>
<feature type="chain" id="PRO_5007283974" evidence="1">
    <location>
        <begin position="23"/>
        <end position="113"/>
    </location>
</feature>
<organism evidence="2">
    <name type="scientific">Hyalomma excavatum</name>
    <dbReference type="NCBI Taxonomy" id="257692"/>
    <lineage>
        <taxon>Eukaryota</taxon>
        <taxon>Metazoa</taxon>
        <taxon>Ecdysozoa</taxon>
        <taxon>Arthropoda</taxon>
        <taxon>Chelicerata</taxon>
        <taxon>Arachnida</taxon>
        <taxon>Acari</taxon>
        <taxon>Parasitiformes</taxon>
        <taxon>Ixodida</taxon>
        <taxon>Ixodoidea</taxon>
        <taxon>Ixodidae</taxon>
        <taxon>Hyalomminae</taxon>
        <taxon>Hyalomma</taxon>
    </lineage>
</organism>
<proteinExistence type="evidence at transcript level"/>
<accession>A0A131XLM3</accession>
<protein>
    <submittedName>
        <fullName evidence="2">Putative secreted peptide</fullName>
    </submittedName>
</protein>
<reference evidence="2" key="1">
    <citation type="journal article" date="2017" name="Ticks Tick Borne Dis.">
        <title>An insight into the sialome of Hyalomma excavatum.</title>
        <authorList>
            <person name="Ribeiro J.M."/>
            <person name="Slovak M."/>
            <person name="Francischetti I.M."/>
        </authorList>
    </citation>
    <scope>NUCLEOTIDE SEQUENCE</scope>
    <source>
        <strain evidence="2">Samish</strain>
        <tissue evidence="2">Salivary glands</tissue>
    </source>
</reference>
<sequence>LKARFLTVVVLFTAHAVNRCAGSKGGDDDGIDWGDTSGHGCESSQHCLDTHGCCVKSSGGQTCMPLAGIGQRCSELSGDGHVYTDHCPCTPPHTCGDKGDGIKICEAPGSKRG</sequence>
<dbReference type="Gene3D" id="2.10.80.10">
    <property type="entry name" value="Lipase, subunit A"/>
    <property type="match status" value="1"/>
</dbReference>
<keyword evidence="1" id="KW-0732">Signal</keyword>
<evidence type="ECO:0000313" key="2">
    <source>
        <dbReference type="EMBL" id="JAP67105.1"/>
    </source>
</evidence>